<dbReference type="AlphaFoldDB" id="B6IV80"/>
<proteinExistence type="predicted"/>
<dbReference type="HOGENOM" id="CLU_1833625_0_0_5"/>
<dbReference type="OrthoDB" id="7361447at2"/>
<dbReference type="EMBL" id="CP000613">
    <property type="protein sequence ID" value="ACJ00204.1"/>
    <property type="molecule type" value="Genomic_DNA"/>
</dbReference>
<protein>
    <recommendedName>
        <fullName evidence="3">RiboL-PSP-HEPN domain-containing protein</fullName>
    </recommendedName>
</protein>
<evidence type="ECO:0008006" key="3">
    <source>
        <dbReference type="Google" id="ProtNLM"/>
    </source>
</evidence>
<organism evidence="1 2">
    <name type="scientific">Rhodospirillum centenum (strain ATCC 51521 / SW)</name>
    <dbReference type="NCBI Taxonomy" id="414684"/>
    <lineage>
        <taxon>Bacteria</taxon>
        <taxon>Pseudomonadati</taxon>
        <taxon>Pseudomonadota</taxon>
        <taxon>Alphaproteobacteria</taxon>
        <taxon>Rhodospirillales</taxon>
        <taxon>Rhodospirillaceae</taxon>
        <taxon>Rhodospirillum</taxon>
    </lineage>
</organism>
<evidence type="ECO:0000313" key="2">
    <source>
        <dbReference type="Proteomes" id="UP000001591"/>
    </source>
</evidence>
<dbReference type="KEGG" id="rce:RC1_2832"/>
<dbReference type="STRING" id="414684.RC1_2832"/>
<sequence>MREFDSILSAYRRTDLLLDPTEENAEARARMDQAYFVLLFAQFESLVNDAAERLIRAERANPSWEARRAWTLFDEKSRRLTFLEKLKLLIDPASPDYQKIKEDFEQRNQIAHGKPRQLAVDMNLTIERLQAIAARLQEPR</sequence>
<accession>B6IV80</accession>
<evidence type="ECO:0000313" key="1">
    <source>
        <dbReference type="EMBL" id="ACJ00204.1"/>
    </source>
</evidence>
<gene>
    <name evidence="1" type="ordered locus">RC1_2832</name>
</gene>
<keyword evidence="2" id="KW-1185">Reference proteome</keyword>
<name>B6IV80_RHOCS</name>
<dbReference type="RefSeq" id="WP_012567984.1">
    <property type="nucleotide sequence ID" value="NC_011420.2"/>
</dbReference>
<dbReference type="Proteomes" id="UP000001591">
    <property type="component" value="Chromosome"/>
</dbReference>
<reference evidence="1 2" key="1">
    <citation type="journal article" date="2010" name="BMC Genomics">
        <title>Metabolic flexibility revealed in the genome of the cyst-forming alpha-1 proteobacterium Rhodospirillum centenum.</title>
        <authorList>
            <person name="Lu Y.K."/>
            <person name="Marden J."/>
            <person name="Han M."/>
            <person name="Swingley W.D."/>
            <person name="Mastrian S.D."/>
            <person name="Chowdhury S.R."/>
            <person name="Hao J."/>
            <person name="Helmy T."/>
            <person name="Kim S."/>
            <person name="Kurdoglu A.A."/>
            <person name="Matthies H.J."/>
            <person name="Rollo D."/>
            <person name="Stothard P."/>
            <person name="Blankenship R.E."/>
            <person name="Bauer C.E."/>
            <person name="Touchman J.W."/>
        </authorList>
    </citation>
    <scope>NUCLEOTIDE SEQUENCE [LARGE SCALE GENOMIC DNA]</scope>
    <source>
        <strain evidence="2">ATCC 51521 / SW</strain>
    </source>
</reference>